<feature type="compositionally biased region" description="Low complexity" evidence="1">
    <location>
        <begin position="116"/>
        <end position="132"/>
    </location>
</feature>
<feature type="compositionally biased region" description="Basic and acidic residues" evidence="1">
    <location>
        <begin position="284"/>
        <end position="293"/>
    </location>
</feature>
<keyword evidence="3" id="KW-1185">Reference proteome</keyword>
<evidence type="ECO:0000313" key="3">
    <source>
        <dbReference type="Proteomes" id="UP000811609"/>
    </source>
</evidence>
<evidence type="ECO:0000256" key="1">
    <source>
        <dbReference type="SAM" id="MobiDB-lite"/>
    </source>
</evidence>
<proteinExistence type="predicted"/>
<reference evidence="2" key="1">
    <citation type="submission" date="2020-12" db="EMBL/GenBank/DDBJ databases">
        <title>WGS assembly of Carya illinoinensis cv. Pawnee.</title>
        <authorList>
            <person name="Platts A."/>
            <person name="Shu S."/>
            <person name="Wright S."/>
            <person name="Barry K."/>
            <person name="Edger P."/>
            <person name="Pires J.C."/>
            <person name="Schmutz J."/>
        </authorList>
    </citation>
    <scope>NUCLEOTIDE SEQUENCE</scope>
    <source>
        <tissue evidence="2">Leaf</tissue>
    </source>
</reference>
<feature type="compositionally biased region" description="Basic and acidic residues" evidence="1">
    <location>
        <begin position="247"/>
        <end position="265"/>
    </location>
</feature>
<feature type="region of interest" description="Disordered" evidence="1">
    <location>
        <begin position="108"/>
        <end position="179"/>
    </location>
</feature>
<feature type="region of interest" description="Disordered" evidence="1">
    <location>
        <begin position="307"/>
        <end position="344"/>
    </location>
</feature>
<dbReference type="GO" id="GO:0007142">
    <property type="term" value="P:male meiosis II"/>
    <property type="evidence" value="ECO:0007669"/>
    <property type="project" value="InterPro"/>
</dbReference>
<feature type="region of interest" description="Disordered" evidence="1">
    <location>
        <begin position="247"/>
        <end position="293"/>
    </location>
</feature>
<dbReference type="AlphaFoldDB" id="A0A8T1QUU3"/>
<name>A0A8T1QUU3_CARIL</name>
<sequence>MGCFLVCFGSTKNARKQRKQSQNKFHPRDNVRTVDYKPAQSAIALIQGNSESPNTKQISQVRDESEKELSFRAGKKVTFDSNVRTHEHVTCGEAPDLLLQREIGGKGEENIEKPSQSKSSSEDSLITSSSGSYPPNYRYQNCRDSDDEYEELDCEDTNLDDEDDDGGLEDDGLYADDDEGIVRSRRTISVANVFTEEADSPKPICALPDGEMKPVGSNQYARHRSAYVHPVLNPVENLTQWKAVKAKGEPPLKPQKENFVSDRETQVLSASEPSFNGLSFSFKSKTDQSKKSNQEIAVDASLSNWLVPSESPVNKTSRNNLGIISPEKSMSQGSSSSRCQDDRPILGALTVEELKQFSASSTPRKSPIRSPDEIPIIGTVGTYWSRADPAKDFGSASSLPSKKYQTRPAREDGALLSSFVQVVNSSQFKGSSNQVKHH</sequence>
<gene>
    <name evidence="2" type="ORF">CIPAW_04G189000</name>
</gene>
<dbReference type="Proteomes" id="UP000811609">
    <property type="component" value="Chromosome 4"/>
</dbReference>
<feature type="compositionally biased region" description="Polar residues" evidence="1">
    <location>
        <begin position="307"/>
        <end position="322"/>
    </location>
</feature>
<accession>A0A8T1QUU3</accession>
<dbReference type="EMBL" id="CM031812">
    <property type="protein sequence ID" value="KAG6658828.1"/>
    <property type="molecule type" value="Genomic_DNA"/>
</dbReference>
<feature type="region of interest" description="Disordered" evidence="1">
    <location>
        <begin position="386"/>
        <end position="408"/>
    </location>
</feature>
<feature type="compositionally biased region" description="Low complexity" evidence="1">
    <location>
        <begin position="325"/>
        <end position="337"/>
    </location>
</feature>
<dbReference type="PANTHER" id="PTHR33318:SF4">
    <property type="entry name" value="OS04G0511700 PROTEIN"/>
    <property type="match status" value="1"/>
</dbReference>
<organism evidence="2 3">
    <name type="scientific">Carya illinoinensis</name>
    <name type="common">Pecan</name>
    <dbReference type="NCBI Taxonomy" id="32201"/>
    <lineage>
        <taxon>Eukaryota</taxon>
        <taxon>Viridiplantae</taxon>
        <taxon>Streptophyta</taxon>
        <taxon>Embryophyta</taxon>
        <taxon>Tracheophyta</taxon>
        <taxon>Spermatophyta</taxon>
        <taxon>Magnoliopsida</taxon>
        <taxon>eudicotyledons</taxon>
        <taxon>Gunneridae</taxon>
        <taxon>Pentapetalae</taxon>
        <taxon>rosids</taxon>
        <taxon>fabids</taxon>
        <taxon>Fagales</taxon>
        <taxon>Juglandaceae</taxon>
        <taxon>Carya</taxon>
    </lineage>
</organism>
<evidence type="ECO:0000313" key="2">
    <source>
        <dbReference type="EMBL" id="KAG6658828.1"/>
    </source>
</evidence>
<protein>
    <submittedName>
        <fullName evidence="2">Uncharacterized protein</fullName>
    </submittedName>
</protein>
<feature type="compositionally biased region" description="Polar residues" evidence="1">
    <location>
        <begin position="266"/>
        <end position="283"/>
    </location>
</feature>
<feature type="compositionally biased region" description="Acidic residues" evidence="1">
    <location>
        <begin position="145"/>
        <end position="179"/>
    </location>
</feature>
<dbReference type="PANTHER" id="PTHR33318">
    <property type="entry name" value="ASPARTYL/GLUTAMYL-TRNA(ASN/GLN) AMIDOTRANSFERASE SUBUNIT"/>
    <property type="match status" value="1"/>
</dbReference>
<dbReference type="InterPro" id="IPR039300">
    <property type="entry name" value="JASON"/>
</dbReference>
<comment type="caution">
    <text evidence="2">The sequence shown here is derived from an EMBL/GenBank/DDBJ whole genome shotgun (WGS) entry which is preliminary data.</text>
</comment>